<proteinExistence type="predicted"/>
<feature type="domain" description="Secretion system C-terminal sorting" evidence="2">
    <location>
        <begin position="308"/>
        <end position="384"/>
    </location>
</feature>
<protein>
    <recommendedName>
        <fullName evidence="2">Secretion system C-terminal sorting domain-containing protein</fullName>
    </recommendedName>
</protein>
<accession>A0ABX0X9S6</accession>
<keyword evidence="1" id="KW-0732">Signal</keyword>
<reference evidence="3 4" key="1">
    <citation type="submission" date="2020-03" db="EMBL/GenBank/DDBJ databases">
        <title>Genomic Encyclopedia of Type Strains, Phase IV (KMG-IV): sequencing the most valuable type-strain genomes for metagenomic binning, comparative biology and taxonomic classification.</title>
        <authorList>
            <person name="Goeker M."/>
        </authorList>
    </citation>
    <scope>NUCLEOTIDE SEQUENCE [LARGE SCALE GENOMIC DNA]</scope>
    <source>
        <strain evidence="3 4">DSM 105096</strain>
    </source>
</reference>
<evidence type="ECO:0000256" key="1">
    <source>
        <dbReference type="SAM" id="SignalP"/>
    </source>
</evidence>
<organism evidence="3 4">
    <name type="scientific">Neolewinella antarctica</name>
    <dbReference type="NCBI Taxonomy" id="442734"/>
    <lineage>
        <taxon>Bacteria</taxon>
        <taxon>Pseudomonadati</taxon>
        <taxon>Bacteroidota</taxon>
        <taxon>Saprospiria</taxon>
        <taxon>Saprospirales</taxon>
        <taxon>Lewinellaceae</taxon>
        <taxon>Neolewinella</taxon>
    </lineage>
</organism>
<sequence>MRLIYLLFCALVAQTTLVAQTLDVSNIPVVGDVWASFLLPGDYERADFSAFAATGAEATFDFRFLGSERAFADGTTYDMIPVDSFVTSRILAPPVAEDFGEDEIIPEFPEGAVITDFNLLDLAFRNLSDEDFEVAVLVPTNEGIISPVGGEGFVEEGEYYDIIGDTTFVALTLPFGLQLNGTLRRERSRTSLNDDGETVTEQIIGRFEVVSTGTLRTSFGDYENAVAMRVFLFDEFESPGFSFSSEGNFLSYYVPGSYLPIVTLSLDEDVNEDGSLRDSIVQVIVNKPVNLSTDVAELERERFQLVTYPNPATERIQVKFQSQATNFTHLNLLSIDGKLVGRQVYGNLAAGEVNLSFTIPSGVINGTYLLQVEQAGKTTARPVVVKR</sequence>
<keyword evidence="4" id="KW-1185">Reference proteome</keyword>
<evidence type="ECO:0000259" key="2">
    <source>
        <dbReference type="Pfam" id="PF18962"/>
    </source>
</evidence>
<evidence type="ECO:0000313" key="3">
    <source>
        <dbReference type="EMBL" id="NJC26025.1"/>
    </source>
</evidence>
<comment type="caution">
    <text evidence="3">The sequence shown here is derived from an EMBL/GenBank/DDBJ whole genome shotgun (WGS) entry which is preliminary data.</text>
</comment>
<dbReference type="Proteomes" id="UP000770785">
    <property type="component" value="Unassembled WGS sequence"/>
</dbReference>
<dbReference type="EMBL" id="JAATJH010000002">
    <property type="protein sequence ID" value="NJC26025.1"/>
    <property type="molecule type" value="Genomic_DNA"/>
</dbReference>
<gene>
    <name evidence="3" type="ORF">GGR27_001524</name>
</gene>
<dbReference type="RefSeq" id="WP_168036788.1">
    <property type="nucleotide sequence ID" value="NZ_JAATJH010000002.1"/>
</dbReference>
<dbReference type="NCBIfam" id="TIGR04183">
    <property type="entry name" value="Por_Secre_tail"/>
    <property type="match status" value="1"/>
</dbReference>
<evidence type="ECO:0000313" key="4">
    <source>
        <dbReference type="Proteomes" id="UP000770785"/>
    </source>
</evidence>
<dbReference type="InterPro" id="IPR026444">
    <property type="entry name" value="Secre_tail"/>
</dbReference>
<feature type="chain" id="PRO_5047465243" description="Secretion system C-terminal sorting domain-containing protein" evidence="1">
    <location>
        <begin position="22"/>
        <end position="387"/>
    </location>
</feature>
<feature type="signal peptide" evidence="1">
    <location>
        <begin position="1"/>
        <end position="21"/>
    </location>
</feature>
<dbReference type="Pfam" id="PF18962">
    <property type="entry name" value="Por_Secre_tail"/>
    <property type="match status" value="1"/>
</dbReference>
<name>A0ABX0X9S6_9BACT</name>